<evidence type="ECO:0000256" key="6">
    <source>
        <dbReference type="ARBA" id="ARBA00022989"/>
    </source>
</evidence>
<evidence type="ECO:0000256" key="7">
    <source>
        <dbReference type="ARBA" id="ARBA00023136"/>
    </source>
</evidence>
<dbReference type="Proteomes" id="UP001276854">
    <property type="component" value="Unassembled WGS sequence"/>
</dbReference>
<organism evidence="10 11">
    <name type="scientific">Clostridium boliviensis</name>
    <dbReference type="NCBI Taxonomy" id="318465"/>
    <lineage>
        <taxon>Bacteria</taxon>
        <taxon>Bacillati</taxon>
        <taxon>Bacillota</taxon>
        <taxon>Clostridia</taxon>
        <taxon>Eubacteriales</taxon>
        <taxon>Clostridiaceae</taxon>
        <taxon>Clostridium</taxon>
    </lineage>
</organism>
<reference evidence="10 11" key="1">
    <citation type="submission" date="2023-10" db="EMBL/GenBank/DDBJ databases">
        <title>A novel Glycoside Hydrolase 43-Like Enzyme from Clostrdium boliviensis is an Endo-xylanase, and a Candidate for Xylooligosaccharides Production from Different Xylan Substrates.</title>
        <authorList>
            <person name="Alvarez M.T."/>
            <person name="Rocabado-Villegas L.R."/>
            <person name="Salas-Veizaga D.M."/>
            <person name="Linares-Pasten J.A."/>
            <person name="Gudmundsdottir E.E."/>
            <person name="Hreggvidsson G.O."/>
            <person name="Adlercreutz P."/>
            <person name="Nordberg Karlsson E."/>
        </authorList>
    </citation>
    <scope>NUCLEOTIDE SEQUENCE [LARGE SCALE GENOMIC DNA]</scope>
    <source>
        <strain evidence="10 11">E-1</strain>
    </source>
</reference>
<evidence type="ECO:0000256" key="1">
    <source>
        <dbReference type="ARBA" id="ARBA00004429"/>
    </source>
</evidence>
<comment type="similarity">
    <text evidence="8">Belongs to the TsuA/YedE (TC 9.B.102) family.</text>
</comment>
<dbReference type="PANTHER" id="PTHR30574">
    <property type="entry name" value="INNER MEMBRANE PROTEIN YEDE"/>
    <property type="match status" value="1"/>
</dbReference>
<feature type="transmembrane region" description="Helical" evidence="9">
    <location>
        <begin position="25"/>
        <end position="44"/>
    </location>
</feature>
<gene>
    <name evidence="10" type="ORF">RZO55_00640</name>
</gene>
<keyword evidence="11" id="KW-1185">Reference proteome</keyword>
<comment type="caution">
    <text evidence="10">The sequence shown here is derived from an EMBL/GenBank/DDBJ whole genome shotgun (WGS) entry which is preliminary data.</text>
</comment>
<accession>A0ABU4GGM0</accession>
<keyword evidence="4" id="KW-0997">Cell inner membrane</keyword>
<evidence type="ECO:0000256" key="5">
    <source>
        <dbReference type="ARBA" id="ARBA00022692"/>
    </source>
</evidence>
<keyword evidence="2" id="KW-0813">Transport</keyword>
<feature type="transmembrane region" description="Helical" evidence="9">
    <location>
        <begin position="125"/>
        <end position="143"/>
    </location>
</feature>
<feature type="transmembrane region" description="Helical" evidence="9">
    <location>
        <begin position="149"/>
        <end position="175"/>
    </location>
</feature>
<dbReference type="PANTHER" id="PTHR30574:SF1">
    <property type="entry name" value="SULPHUR TRANSPORT DOMAIN-CONTAINING PROTEIN"/>
    <property type="match status" value="1"/>
</dbReference>
<keyword evidence="3" id="KW-1003">Cell membrane</keyword>
<dbReference type="EMBL" id="JAWONS010000011">
    <property type="protein sequence ID" value="MDW2796093.1"/>
    <property type="molecule type" value="Genomic_DNA"/>
</dbReference>
<dbReference type="Pfam" id="PF04143">
    <property type="entry name" value="Sulf_transp"/>
    <property type="match status" value="1"/>
</dbReference>
<proteinExistence type="inferred from homology"/>
<sequence length="185" mass="20009">MNQLKEFFIKLGDHPIYKKLLKEPLTYVAGAVLLSVFQIAHFTVFSKGWGVTSTFAVWGTWIYNALGGDAGSWAYFASEKMQKELHTSFLADGGSIRNLGIIIGALAATLFASQFKIKKIKTLRQVVAAVLGGLFMGYGARLANGCNIGALFTAIASFSLSGWIFGAFLLVGAFIGSKLLANYFM</sequence>
<evidence type="ECO:0000256" key="2">
    <source>
        <dbReference type="ARBA" id="ARBA00022448"/>
    </source>
</evidence>
<feature type="transmembrane region" description="Helical" evidence="9">
    <location>
        <begin position="56"/>
        <end position="76"/>
    </location>
</feature>
<dbReference type="InterPro" id="IPR007272">
    <property type="entry name" value="Sulf_transp_TsuA/YedE"/>
</dbReference>
<keyword evidence="6 9" id="KW-1133">Transmembrane helix</keyword>
<name>A0ABU4GGM0_9CLOT</name>
<dbReference type="RefSeq" id="WP_318062368.1">
    <property type="nucleotide sequence ID" value="NZ_JAWONS010000011.1"/>
</dbReference>
<evidence type="ECO:0000256" key="9">
    <source>
        <dbReference type="SAM" id="Phobius"/>
    </source>
</evidence>
<evidence type="ECO:0000313" key="10">
    <source>
        <dbReference type="EMBL" id="MDW2796093.1"/>
    </source>
</evidence>
<comment type="subcellular location">
    <subcellularLocation>
        <location evidence="1">Cell inner membrane</location>
        <topology evidence="1">Multi-pass membrane protein</topology>
    </subcellularLocation>
</comment>
<keyword evidence="5 9" id="KW-0812">Transmembrane</keyword>
<evidence type="ECO:0000313" key="11">
    <source>
        <dbReference type="Proteomes" id="UP001276854"/>
    </source>
</evidence>
<feature type="transmembrane region" description="Helical" evidence="9">
    <location>
        <begin position="96"/>
        <end position="113"/>
    </location>
</feature>
<evidence type="ECO:0000256" key="8">
    <source>
        <dbReference type="ARBA" id="ARBA00035655"/>
    </source>
</evidence>
<evidence type="ECO:0000256" key="3">
    <source>
        <dbReference type="ARBA" id="ARBA00022475"/>
    </source>
</evidence>
<keyword evidence="7 9" id="KW-0472">Membrane</keyword>
<protein>
    <submittedName>
        <fullName evidence="10">YeeE/YedE thiosulfate transporter family protein</fullName>
    </submittedName>
</protein>
<evidence type="ECO:0000256" key="4">
    <source>
        <dbReference type="ARBA" id="ARBA00022519"/>
    </source>
</evidence>